<dbReference type="SFLD" id="SFLDG01129">
    <property type="entry name" value="C1.5:_HAD__Beta-PGM__Phosphata"/>
    <property type="match status" value="1"/>
</dbReference>
<dbReference type="PANTHER" id="PTHR43434">
    <property type="entry name" value="PHOSPHOGLYCOLATE PHOSPHATASE"/>
    <property type="match status" value="1"/>
</dbReference>
<dbReference type="InterPro" id="IPR023214">
    <property type="entry name" value="HAD_sf"/>
</dbReference>
<dbReference type="NCBIfam" id="TIGR01549">
    <property type="entry name" value="HAD-SF-IA-v1"/>
    <property type="match status" value="1"/>
</dbReference>
<dbReference type="SUPFAM" id="SSF56784">
    <property type="entry name" value="HAD-like"/>
    <property type="match status" value="1"/>
</dbReference>
<evidence type="ECO:0000256" key="1">
    <source>
        <dbReference type="ARBA" id="ARBA00000830"/>
    </source>
</evidence>
<dbReference type="Gene3D" id="1.10.150.730">
    <property type="match status" value="1"/>
</dbReference>
<proteinExistence type="inferred from homology"/>
<dbReference type="InterPro" id="IPR050155">
    <property type="entry name" value="HAD-like_hydrolase_sf"/>
</dbReference>
<dbReference type="AlphaFoldDB" id="A0A8J4M5H3"/>
<evidence type="ECO:0000313" key="5">
    <source>
        <dbReference type="EMBL" id="HGC42103.1"/>
    </source>
</evidence>
<sequence length="222" mass="22951">MSGGSVTTPPERPAILLYDWDNTLVDGWAAITAALNATFAAFARPLWTPAETRARVRVSLGESFPAMFGAEWEKARDIFYTTLAGGHLAALTPMPGAAALLAAGAAWPQGVVSNKAGVFLRAEVAHLGWGDYFRAVVGAGDAASDKPDPAPLHLALARMGARARRAVWYIGDTALDMQAARAAGCTAVLLGDAGHDGGIARAAPDRQFADGHALAAYLAAAA</sequence>
<dbReference type="SFLD" id="SFLDS00003">
    <property type="entry name" value="Haloacid_Dehalogenase"/>
    <property type="match status" value="1"/>
</dbReference>
<protein>
    <recommendedName>
        <fullName evidence="4">phosphoglycolate phosphatase</fullName>
        <ecNumber evidence="4">3.1.3.18</ecNumber>
    </recommendedName>
</protein>
<name>A0A8J4M5H3_9PROT</name>
<dbReference type="PANTHER" id="PTHR43434:SF1">
    <property type="entry name" value="PHOSPHOGLYCOLATE PHOSPHATASE"/>
    <property type="match status" value="1"/>
</dbReference>
<dbReference type="Pfam" id="PF13419">
    <property type="entry name" value="HAD_2"/>
    <property type="match status" value="1"/>
</dbReference>
<dbReference type="InterPro" id="IPR036412">
    <property type="entry name" value="HAD-like_sf"/>
</dbReference>
<dbReference type="GO" id="GO:0006281">
    <property type="term" value="P:DNA repair"/>
    <property type="evidence" value="ECO:0007669"/>
    <property type="project" value="TreeGrafter"/>
</dbReference>
<keyword evidence="5" id="KW-0378">Hydrolase</keyword>
<dbReference type="Gene3D" id="3.40.50.1000">
    <property type="entry name" value="HAD superfamily/HAD-like"/>
    <property type="match status" value="1"/>
</dbReference>
<dbReference type="InterPro" id="IPR006439">
    <property type="entry name" value="HAD-SF_hydro_IA"/>
</dbReference>
<dbReference type="EC" id="3.1.3.18" evidence="4"/>
<gene>
    <name evidence="5" type="ORF">ENY07_02615</name>
</gene>
<comment type="catalytic activity">
    <reaction evidence="1">
        <text>2-phosphoglycolate + H2O = glycolate + phosphate</text>
        <dbReference type="Rhea" id="RHEA:14369"/>
        <dbReference type="ChEBI" id="CHEBI:15377"/>
        <dbReference type="ChEBI" id="CHEBI:29805"/>
        <dbReference type="ChEBI" id="CHEBI:43474"/>
        <dbReference type="ChEBI" id="CHEBI:58033"/>
        <dbReference type="EC" id="3.1.3.18"/>
    </reaction>
</comment>
<evidence type="ECO:0000256" key="4">
    <source>
        <dbReference type="ARBA" id="ARBA00013078"/>
    </source>
</evidence>
<accession>A0A8J4M5H3</accession>
<reference evidence="5" key="1">
    <citation type="journal article" date="2020" name="mSystems">
        <title>Genome- and Community-Level Interaction Insights into Carbon Utilization and Element Cycling Functions of Hydrothermarchaeota in Hydrothermal Sediment.</title>
        <authorList>
            <person name="Zhou Z."/>
            <person name="Liu Y."/>
            <person name="Xu W."/>
            <person name="Pan J."/>
            <person name="Luo Z.H."/>
            <person name="Li M."/>
        </authorList>
    </citation>
    <scope>NUCLEOTIDE SEQUENCE</scope>
    <source>
        <strain evidence="5">SpSt-997</strain>
    </source>
</reference>
<evidence type="ECO:0000256" key="2">
    <source>
        <dbReference type="ARBA" id="ARBA00004818"/>
    </source>
</evidence>
<dbReference type="GO" id="GO:0008967">
    <property type="term" value="F:phosphoglycolate phosphatase activity"/>
    <property type="evidence" value="ECO:0007669"/>
    <property type="project" value="UniProtKB-EC"/>
</dbReference>
<organism evidence="5">
    <name type="scientific">Acidicaldus sp</name>
    <dbReference type="NCBI Taxonomy" id="1872105"/>
    <lineage>
        <taxon>Bacteria</taxon>
        <taxon>Pseudomonadati</taxon>
        <taxon>Pseudomonadota</taxon>
        <taxon>Alphaproteobacteria</taxon>
        <taxon>Acetobacterales</taxon>
        <taxon>Acetobacteraceae</taxon>
        <taxon>Acidicaldus</taxon>
    </lineage>
</organism>
<evidence type="ECO:0000256" key="3">
    <source>
        <dbReference type="ARBA" id="ARBA00006171"/>
    </source>
</evidence>
<comment type="caution">
    <text evidence="5">The sequence shown here is derived from an EMBL/GenBank/DDBJ whole genome shotgun (WGS) entry which is preliminary data.</text>
</comment>
<comment type="pathway">
    <text evidence="2">Organic acid metabolism; glycolate biosynthesis; glycolate from 2-phosphoglycolate: step 1/1.</text>
</comment>
<dbReference type="EMBL" id="DTQM01000051">
    <property type="protein sequence ID" value="HGC42103.1"/>
    <property type="molecule type" value="Genomic_DNA"/>
</dbReference>
<comment type="similarity">
    <text evidence="3">Belongs to the HAD-like hydrolase superfamily. CbbY/CbbZ/Gph/YieH family.</text>
</comment>
<dbReference type="GO" id="GO:0005829">
    <property type="term" value="C:cytosol"/>
    <property type="evidence" value="ECO:0007669"/>
    <property type="project" value="TreeGrafter"/>
</dbReference>
<dbReference type="InterPro" id="IPR041492">
    <property type="entry name" value="HAD_2"/>
</dbReference>